<dbReference type="InterPro" id="IPR038765">
    <property type="entry name" value="Papain-like_cys_pep_sf"/>
</dbReference>
<evidence type="ECO:0000313" key="7">
    <source>
        <dbReference type="EMBL" id="KAL2621650.1"/>
    </source>
</evidence>
<dbReference type="InterPro" id="IPR040409">
    <property type="entry name" value="PCS-like"/>
</dbReference>
<dbReference type="InterPro" id="IPR015407">
    <property type="entry name" value="Phytochelatin_synthase_C"/>
</dbReference>
<dbReference type="InterPro" id="IPR007719">
    <property type="entry name" value="PCS_N"/>
</dbReference>
<dbReference type="FunFam" id="3.90.70.30:FF:000001">
    <property type="entry name" value="Glutathione gamma-glutamylcysteinyltransferase 1"/>
    <property type="match status" value="1"/>
</dbReference>
<evidence type="ECO:0000256" key="5">
    <source>
        <dbReference type="ARBA" id="ARBA00023315"/>
    </source>
</evidence>
<protein>
    <recommendedName>
        <fullName evidence="1">glutathione gamma-glutamylcysteinyltransferase</fullName>
        <ecNumber evidence="1">2.3.2.15</ecNumber>
    </recommendedName>
</protein>
<evidence type="ECO:0000256" key="3">
    <source>
        <dbReference type="ARBA" id="ARBA00022679"/>
    </source>
</evidence>
<feature type="domain" description="Peptidase C83" evidence="6">
    <location>
        <begin position="1"/>
        <end position="221"/>
    </location>
</feature>
<keyword evidence="5" id="KW-0012">Acyltransferase</keyword>
<keyword evidence="8" id="KW-1185">Reference proteome</keyword>
<dbReference type="GO" id="GO:0046872">
    <property type="term" value="F:metal ion binding"/>
    <property type="evidence" value="ECO:0007669"/>
    <property type="project" value="UniProtKB-KW"/>
</dbReference>
<dbReference type="Pfam" id="PF09328">
    <property type="entry name" value="Phytochelatin_C"/>
    <property type="match status" value="1"/>
</dbReference>
<dbReference type="InterPro" id="IPR038156">
    <property type="entry name" value="PCS_N_sf"/>
</dbReference>
<evidence type="ECO:0000256" key="1">
    <source>
        <dbReference type="ARBA" id="ARBA00012468"/>
    </source>
</evidence>
<dbReference type="EC" id="2.3.2.15" evidence="1"/>
<dbReference type="EMBL" id="JBHFFA010000006">
    <property type="protein sequence ID" value="KAL2621650.1"/>
    <property type="molecule type" value="Genomic_DNA"/>
</dbReference>
<dbReference type="Pfam" id="PF05023">
    <property type="entry name" value="Phytochelatin"/>
    <property type="match status" value="1"/>
</dbReference>
<reference evidence="7 8" key="1">
    <citation type="submission" date="2024-09" db="EMBL/GenBank/DDBJ databases">
        <title>Chromosome-scale assembly of Riccia fluitans.</title>
        <authorList>
            <person name="Paukszto L."/>
            <person name="Sawicki J."/>
            <person name="Karawczyk K."/>
            <person name="Piernik-Szablinska J."/>
            <person name="Szczecinska M."/>
            <person name="Mazdziarz M."/>
        </authorList>
    </citation>
    <scope>NUCLEOTIDE SEQUENCE [LARGE SCALE GENOMIC DNA]</scope>
    <source>
        <strain evidence="7">Rf_01</strain>
        <tissue evidence="7">Aerial parts of the thallus</tissue>
    </source>
</reference>
<dbReference type="GO" id="GO:0046938">
    <property type="term" value="P:phytochelatin biosynthetic process"/>
    <property type="evidence" value="ECO:0007669"/>
    <property type="project" value="UniProtKB-ARBA"/>
</dbReference>
<gene>
    <name evidence="7" type="ORF">R1flu_001855</name>
</gene>
<sequence length="519" mass="56965">MAIAGIYRRSLPSPPATDFASPEGKEIFQEALRDGTMEGFFHLIAHFQTQAEPAFCALASLSVVLNALSIDPGRTWKGPWRWFDESMLECCESLEKVKENGMTFAKVACAGACAGAAVHALRANSSSLNKFREDLILCCKSERQHMIVSYSRKAFQQTGTGHFSPIGGYHRERDLALILDVARFKYPPHWVPVSLLWEAIRTVDPDTGNYRGYMVLTKPDRPPSILYTLSCKDEIWRAISKYLIEDVHRILNNADINSAQDIVSIILGLLPGKPEKVTSFVKWIAEVRRADSVAANGAAEADQTLNAKSEVMSELRGTELYKIVLDWTSNSCVSSGCNLPSISEMDLSSVVRNACCQGAAVLSGMQSSNSVCREEASAIMRVNNSGTETLVVSGSVETVDGLRSDIDVLVPTIRCYSCGSDPKDVESCHPLLPSTADLLTVLLFALPAETWKSIRNPAVQEEMITATTCALLPEVLKFEMENLQVQLKLVHGWCLETERQQSSQEPSSTFISEASGKAL</sequence>
<dbReference type="PROSITE" id="PS51443">
    <property type="entry name" value="PCS"/>
    <property type="match status" value="1"/>
</dbReference>
<keyword evidence="3" id="KW-0808">Transferase</keyword>
<keyword evidence="4" id="KW-0479">Metal-binding</keyword>
<proteinExistence type="predicted"/>
<evidence type="ECO:0000259" key="6">
    <source>
        <dbReference type="PROSITE" id="PS51443"/>
    </source>
</evidence>
<evidence type="ECO:0000313" key="8">
    <source>
        <dbReference type="Proteomes" id="UP001605036"/>
    </source>
</evidence>
<dbReference type="GO" id="GO:0016756">
    <property type="term" value="F:glutathione gamma-glutamylcysteinyltransferase activity"/>
    <property type="evidence" value="ECO:0007669"/>
    <property type="project" value="UniProtKB-EC"/>
</dbReference>
<comment type="caution">
    <text evidence="7">The sequence shown here is derived from an EMBL/GenBank/DDBJ whole genome shotgun (WGS) entry which is preliminary data.</text>
</comment>
<organism evidence="7 8">
    <name type="scientific">Riccia fluitans</name>
    <dbReference type="NCBI Taxonomy" id="41844"/>
    <lineage>
        <taxon>Eukaryota</taxon>
        <taxon>Viridiplantae</taxon>
        <taxon>Streptophyta</taxon>
        <taxon>Embryophyta</taxon>
        <taxon>Marchantiophyta</taxon>
        <taxon>Marchantiopsida</taxon>
        <taxon>Marchantiidae</taxon>
        <taxon>Marchantiales</taxon>
        <taxon>Ricciaceae</taxon>
        <taxon>Riccia</taxon>
    </lineage>
</organism>
<evidence type="ECO:0000256" key="4">
    <source>
        <dbReference type="ARBA" id="ARBA00022723"/>
    </source>
</evidence>
<dbReference type="PANTHER" id="PTHR33447">
    <property type="entry name" value="GLUTATHIONE GAMMA-GLUTAMYLCYSTEINYLTRANSFERASE"/>
    <property type="match status" value="1"/>
</dbReference>
<evidence type="ECO:0000256" key="2">
    <source>
        <dbReference type="ARBA" id="ARBA00022539"/>
    </source>
</evidence>
<dbReference type="AlphaFoldDB" id="A0ABD1Y4Y7"/>
<accession>A0ABD1Y4Y7</accession>
<dbReference type="PANTHER" id="PTHR33447:SF2">
    <property type="entry name" value="GLUTATHIONE GAMMA-GLUTAMYLCYSTEINYLTRANSFERASE"/>
    <property type="match status" value="1"/>
</dbReference>
<dbReference type="SUPFAM" id="SSF54001">
    <property type="entry name" value="Cysteine proteinases"/>
    <property type="match status" value="1"/>
</dbReference>
<dbReference type="Gene3D" id="3.90.70.30">
    <property type="entry name" value="Phytochelatin synthase, N-terminal domain"/>
    <property type="match status" value="1"/>
</dbReference>
<keyword evidence="2" id="KW-0104">Cadmium</keyword>
<dbReference type="Proteomes" id="UP001605036">
    <property type="component" value="Unassembled WGS sequence"/>
</dbReference>
<name>A0ABD1Y4Y7_9MARC</name>